<dbReference type="PROSITE" id="PS51683">
    <property type="entry name" value="SAM_OMT_II"/>
    <property type="match status" value="1"/>
</dbReference>
<dbReference type="EMBL" id="JACGWJ010000006">
    <property type="protein sequence ID" value="KAL0413856.1"/>
    <property type="molecule type" value="Genomic_DNA"/>
</dbReference>
<accession>A0AAW2U924</accession>
<dbReference type="Pfam" id="PF08100">
    <property type="entry name" value="Dimerisation"/>
    <property type="match status" value="1"/>
</dbReference>
<comment type="caution">
    <text evidence="2">The sequence shown here is derived from an EMBL/GenBank/DDBJ whole genome shotgun (WGS) entry which is preliminary data.</text>
</comment>
<organism evidence="2">
    <name type="scientific">Sesamum radiatum</name>
    <name type="common">Black benniseed</name>
    <dbReference type="NCBI Taxonomy" id="300843"/>
    <lineage>
        <taxon>Eukaryota</taxon>
        <taxon>Viridiplantae</taxon>
        <taxon>Streptophyta</taxon>
        <taxon>Embryophyta</taxon>
        <taxon>Tracheophyta</taxon>
        <taxon>Spermatophyta</taxon>
        <taxon>Magnoliopsida</taxon>
        <taxon>eudicotyledons</taxon>
        <taxon>Gunneridae</taxon>
        <taxon>Pentapetalae</taxon>
        <taxon>asterids</taxon>
        <taxon>lamiids</taxon>
        <taxon>Lamiales</taxon>
        <taxon>Pedaliaceae</taxon>
        <taxon>Sesamum</taxon>
    </lineage>
</organism>
<dbReference type="GO" id="GO:0008168">
    <property type="term" value="F:methyltransferase activity"/>
    <property type="evidence" value="ECO:0007669"/>
    <property type="project" value="InterPro"/>
</dbReference>
<reference evidence="2" key="1">
    <citation type="submission" date="2020-06" db="EMBL/GenBank/DDBJ databases">
        <authorList>
            <person name="Li T."/>
            <person name="Hu X."/>
            <person name="Zhang T."/>
            <person name="Song X."/>
            <person name="Zhang H."/>
            <person name="Dai N."/>
            <person name="Sheng W."/>
            <person name="Hou X."/>
            <person name="Wei L."/>
        </authorList>
    </citation>
    <scope>NUCLEOTIDE SEQUENCE</scope>
    <source>
        <strain evidence="2">G02</strain>
        <tissue evidence="2">Leaf</tissue>
    </source>
</reference>
<proteinExistence type="predicted"/>
<evidence type="ECO:0000259" key="1">
    <source>
        <dbReference type="Pfam" id="PF08100"/>
    </source>
</evidence>
<dbReference type="SUPFAM" id="SSF46785">
    <property type="entry name" value="Winged helix' DNA-binding domain"/>
    <property type="match status" value="1"/>
</dbReference>
<protein>
    <submittedName>
        <fullName evidence="2">8-hydroxyquercetin 8-O-methyltransferase</fullName>
    </submittedName>
</protein>
<dbReference type="InterPro" id="IPR012967">
    <property type="entry name" value="COMT_dimerisation"/>
</dbReference>
<sequence>MERVDTSSERLEAQAHIWNQVFNYINSMSLKFATELGIPDFIHKHGGPITLPELVDVLPSIDKSKADCMYRLMRVLKASS</sequence>
<dbReference type="AlphaFoldDB" id="A0AAW2U924"/>
<name>A0AAW2U924_SESRA</name>
<reference evidence="2" key="2">
    <citation type="journal article" date="2024" name="Plant">
        <title>Genomic evolution and insights into agronomic trait innovations of Sesamum species.</title>
        <authorList>
            <person name="Miao H."/>
            <person name="Wang L."/>
            <person name="Qu L."/>
            <person name="Liu H."/>
            <person name="Sun Y."/>
            <person name="Le M."/>
            <person name="Wang Q."/>
            <person name="Wei S."/>
            <person name="Zheng Y."/>
            <person name="Lin W."/>
            <person name="Duan Y."/>
            <person name="Cao H."/>
            <person name="Xiong S."/>
            <person name="Wang X."/>
            <person name="Wei L."/>
            <person name="Li C."/>
            <person name="Ma Q."/>
            <person name="Ju M."/>
            <person name="Zhao R."/>
            <person name="Li G."/>
            <person name="Mu C."/>
            <person name="Tian Q."/>
            <person name="Mei H."/>
            <person name="Zhang T."/>
            <person name="Gao T."/>
            <person name="Zhang H."/>
        </authorList>
    </citation>
    <scope>NUCLEOTIDE SEQUENCE</scope>
    <source>
        <strain evidence="2">G02</strain>
    </source>
</reference>
<dbReference type="InterPro" id="IPR036390">
    <property type="entry name" value="WH_DNA-bd_sf"/>
</dbReference>
<dbReference type="InterPro" id="IPR036388">
    <property type="entry name" value="WH-like_DNA-bd_sf"/>
</dbReference>
<evidence type="ECO:0000313" key="2">
    <source>
        <dbReference type="EMBL" id="KAL0413856.1"/>
    </source>
</evidence>
<dbReference type="GO" id="GO:0046983">
    <property type="term" value="F:protein dimerization activity"/>
    <property type="evidence" value="ECO:0007669"/>
    <property type="project" value="InterPro"/>
</dbReference>
<dbReference type="InterPro" id="IPR016461">
    <property type="entry name" value="COMT-like"/>
</dbReference>
<dbReference type="Gene3D" id="1.10.10.10">
    <property type="entry name" value="Winged helix-like DNA-binding domain superfamily/Winged helix DNA-binding domain"/>
    <property type="match status" value="1"/>
</dbReference>
<gene>
    <name evidence="2" type="ORF">Sradi_1587300</name>
</gene>
<feature type="domain" description="O-methyltransferase dimerisation" evidence="1">
    <location>
        <begin position="18"/>
        <end position="78"/>
    </location>
</feature>